<name>A0ABV0RGJ6_9TELE</name>
<keyword evidence="2" id="KW-1133">Transmembrane helix</keyword>
<reference evidence="3 4" key="1">
    <citation type="submission" date="2021-06" db="EMBL/GenBank/DDBJ databases">
        <authorList>
            <person name="Palmer J.M."/>
        </authorList>
    </citation>
    <scope>NUCLEOTIDE SEQUENCE [LARGE SCALE GENOMIC DNA]</scope>
    <source>
        <strain evidence="3 4">XC_2019</strain>
        <tissue evidence="3">Muscle</tissue>
    </source>
</reference>
<proteinExistence type="predicted"/>
<protein>
    <submittedName>
        <fullName evidence="3">Uncharacterized protein</fullName>
    </submittedName>
</protein>
<dbReference type="EMBL" id="JAHRIN010044172">
    <property type="protein sequence ID" value="MEQ2207272.1"/>
    <property type="molecule type" value="Genomic_DNA"/>
</dbReference>
<organism evidence="3 4">
    <name type="scientific">Xenoophorus captivus</name>
    <dbReference type="NCBI Taxonomy" id="1517983"/>
    <lineage>
        <taxon>Eukaryota</taxon>
        <taxon>Metazoa</taxon>
        <taxon>Chordata</taxon>
        <taxon>Craniata</taxon>
        <taxon>Vertebrata</taxon>
        <taxon>Euteleostomi</taxon>
        <taxon>Actinopterygii</taxon>
        <taxon>Neopterygii</taxon>
        <taxon>Teleostei</taxon>
        <taxon>Neoteleostei</taxon>
        <taxon>Acanthomorphata</taxon>
        <taxon>Ovalentaria</taxon>
        <taxon>Atherinomorphae</taxon>
        <taxon>Cyprinodontiformes</taxon>
        <taxon>Goodeidae</taxon>
        <taxon>Xenoophorus</taxon>
    </lineage>
</organism>
<keyword evidence="2" id="KW-0472">Membrane</keyword>
<gene>
    <name evidence="3" type="ORF">XENOCAPTIV_009657</name>
</gene>
<evidence type="ECO:0000313" key="4">
    <source>
        <dbReference type="Proteomes" id="UP001434883"/>
    </source>
</evidence>
<feature type="transmembrane region" description="Helical" evidence="2">
    <location>
        <begin position="35"/>
        <end position="58"/>
    </location>
</feature>
<comment type="caution">
    <text evidence="3">The sequence shown here is derived from an EMBL/GenBank/DDBJ whole genome shotgun (WGS) entry which is preliminary data.</text>
</comment>
<feature type="region of interest" description="Disordered" evidence="1">
    <location>
        <begin position="128"/>
        <end position="147"/>
    </location>
</feature>
<sequence>QQQGLCVTLSLSIQDIIDDWYSCHNNHAAACRTQITAGILLVHPLAVVPGLLTLIIALEVMRKRVARSLTALIFSPPSNGTFSPSSSLRERCRAAPCLAMRSLQVLRSSSLLTSIFRVPWISLRSDCDVGSSSPESSGREKIRYRKA</sequence>
<accession>A0ABV0RGJ6</accession>
<evidence type="ECO:0000313" key="3">
    <source>
        <dbReference type="EMBL" id="MEQ2207272.1"/>
    </source>
</evidence>
<feature type="non-terminal residue" evidence="3">
    <location>
        <position position="1"/>
    </location>
</feature>
<keyword evidence="2" id="KW-0812">Transmembrane</keyword>
<evidence type="ECO:0000256" key="2">
    <source>
        <dbReference type="SAM" id="Phobius"/>
    </source>
</evidence>
<evidence type="ECO:0000256" key="1">
    <source>
        <dbReference type="SAM" id="MobiDB-lite"/>
    </source>
</evidence>
<keyword evidence="4" id="KW-1185">Reference proteome</keyword>
<dbReference type="Proteomes" id="UP001434883">
    <property type="component" value="Unassembled WGS sequence"/>
</dbReference>